<dbReference type="AlphaFoldDB" id="A0A061EET0"/>
<gene>
    <name evidence="1" type="ORF">TCM_018599</name>
</gene>
<organism evidence="1 2">
    <name type="scientific">Theobroma cacao</name>
    <name type="common">Cacao</name>
    <name type="synonym">Cocoa</name>
    <dbReference type="NCBI Taxonomy" id="3641"/>
    <lineage>
        <taxon>Eukaryota</taxon>
        <taxon>Viridiplantae</taxon>
        <taxon>Streptophyta</taxon>
        <taxon>Embryophyta</taxon>
        <taxon>Tracheophyta</taxon>
        <taxon>Spermatophyta</taxon>
        <taxon>Magnoliopsida</taxon>
        <taxon>eudicotyledons</taxon>
        <taxon>Gunneridae</taxon>
        <taxon>Pentapetalae</taxon>
        <taxon>rosids</taxon>
        <taxon>malvids</taxon>
        <taxon>Malvales</taxon>
        <taxon>Malvaceae</taxon>
        <taxon>Byttnerioideae</taxon>
        <taxon>Theobroma</taxon>
    </lineage>
</organism>
<accession>A0A061EET0</accession>
<dbReference type="EMBL" id="CM001882">
    <property type="protein sequence ID" value="EOY03505.1"/>
    <property type="molecule type" value="Genomic_DNA"/>
</dbReference>
<keyword evidence="2" id="KW-1185">Reference proteome</keyword>
<proteinExistence type="predicted"/>
<dbReference type="Proteomes" id="UP000026915">
    <property type="component" value="Chromosome 4"/>
</dbReference>
<name>A0A061EET0_THECC</name>
<sequence length="78" mass="9131">MTSNIAKCINSCLRQVRTMPIAVLIECIKGMFQHWVYERHKEAFNLTIPLSPWATDLLNTWFNEACHFSTQVIDQVEF</sequence>
<dbReference type="InParanoid" id="A0A061EET0"/>
<dbReference type="HOGENOM" id="CLU_2626936_0_0_1"/>
<reference evidence="1 2" key="1">
    <citation type="journal article" date="2013" name="Genome Biol.">
        <title>The genome sequence of the most widely cultivated cacao type and its use to identify candidate genes regulating pod color.</title>
        <authorList>
            <person name="Motamayor J.C."/>
            <person name="Mockaitis K."/>
            <person name="Schmutz J."/>
            <person name="Haiminen N."/>
            <person name="Iii D.L."/>
            <person name="Cornejo O."/>
            <person name="Findley S.D."/>
            <person name="Zheng P."/>
            <person name="Utro F."/>
            <person name="Royaert S."/>
            <person name="Saski C."/>
            <person name="Jenkins J."/>
            <person name="Podicheti R."/>
            <person name="Zhao M."/>
            <person name="Scheffler B.E."/>
            <person name="Stack J.C."/>
            <person name="Feltus F.A."/>
            <person name="Mustiga G.M."/>
            <person name="Amores F."/>
            <person name="Phillips W."/>
            <person name="Marelli J.P."/>
            <person name="May G.D."/>
            <person name="Shapiro H."/>
            <person name="Ma J."/>
            <person name="Bustamante C.D."/>
            <person name="Schnell R.J."/>
            <person name="Main D."/>
            <person name="Gilbert D."/>
            <person name="Parida L."/>
            <person name="Kuhn D.N."/>
        </authorList>
    </citation>
    <scope>NUCLEOTIDE SEQUENCE [LARGE SCALE GENOMIC DNA]</scope>
    <source>
        <strain evidence="2">cv. Matina 1-6</strain>
    </source>
</reference>
<dbReference type="Gramene" id="EOY03505">
    <property type="protein sequence ID" value="EOY03505"/>
    <property type="gene ID" value="TCM_018599"/>
</dbReference>
<protein>
    <submittedName>
        <fullName evidence="1">Uncharacterized protein</fullName>
    </submittedName>
</protein>
<evidence type="ECO:0000313" key="2">
    <source>
        <dbReference type="Proteomes" id="UP000026915"/>
    </source>
</evidence>
<evidence type="ECO:0000313" key="1">
    <source>
        <dbReference type="EMBL" id="EOY03505.1"/>
    </source>
</evidence>